<feature type="transmembrane region" description="Helical" evidence="1">
    <location>
        <begin position="116"/>
        <end position="133"/>
    </location>
</feature>
<proteinExistence type="predicted"/>
<organism evidence="2 3">
    <name type="scientific">Triparma strigata</name>
    <dbReference type="NCBI Taxonomy" id="1606541"/>
    <lineage>
        <taxon>Eukaryota</taxon>
        <taxon>Sar</taxon>
        <taxon>Stramenopiles</taxon>
        <taxon>Ochrophyta</taxon>
        <taxon>Bolidophyceae</taxon>
        <taxon>Parmales</taxon>
        <taxon>Triparmaceae</taxon>
        <taxon>Triparma</taxon>
    </lineage>
</organism>
<feature type="transmembrane region" description="Helical" evidence="1">
    <location>
        <begin position="79"/>
        <end position="96"/>
    </location>
</feature>
<comment type="caution">
    <text evidence="2">The sequence shown here is derived from an EMBL/GenBank/DDBJ whole genome shotgun (WGS) entry which is preliminary data.</text>
</comment>
<feature type="transmembrane region" description="Helical" evidence="1">
    <location>
        <begin position="16"/>
        <end position="34"/>
    </location>
</feature>
<dbReference type="OrthoDB" id="10371707at2759"/>
<sequence length="156" mass="17647">MPPIKTLLQNSTSPPMLILWFYLSYWLTLILTYNTLSIQNYLQCCFVAILIGVANTCAGMGEKTVREWFEENPLRFVRYFMIPFGVSSISMTAGLSGEEEFFLIFSTDGGKLGTELGVATGSVAVLAVARWAFIDKEEEKGFEERYDGVRKEDERL</sequence>
<evidence type="ECO:0000313" key="3">
    <source>
        <dbReference type="Proteomes" id="UP001165085"/>
    </source>
</evidence>
<dbReference type="EMBL" id="BRXY01000325">
    <property type="protein sequence ID" value="GMH87309.1"/>
    <property type="molecule type" value="Genomic_DNA"/>
</dbReference>
<keyword evidence="3" id="KW-1185">Reference proteome</keyword>
<name>A0A9W7BI21_9STRA</name>
<protein>
    <submittedName>
        <fullName evidence="2">Uncharacterized protein</fullName>
    </submittedName>
</protein>
<dbReference type="Proteomes" id="UP001165085">
    <property type="component" value="Unassembled WGS sequence"/>
</dbReference>
<dbReference type="AlphaFoldDB" id="A0A9W7BI21"/>
<keyword evidence="1" id="KW-0472">Membrane</keyword>
<accession>A0A9W7BI21</accession>
<evidence type="ECO:0000256" key="1">
    <source>
        <dbReference type="SAM" id="Phobius"/>
    </source>
</evidence>
<evidence type="ECO:0000313" key="2">
    <source>
        <dbReference type="EMBL" id="GMH87309.1"/>
    </source>
</evidence>
<reference evidence="3" key="1">
    <citation type="journal article" date="2023" name="Commun. Biol.">
        <title>Genome analysis of Parmales, the sister group of diatoms, reveals the evolutionary specialization of diatoms from phago-mixotrophs to photoautotrophs.</title>
        <authorList>
            <person name="Ban H."/>
            <person name="Sato S."/>
            <person name="Yoshikawa S."/>
            <person name="Yamada K."/>
            <person name="Nakamura Y."/>
            <person name="Ichinomiya M."/>
            <person name="Sato N."/>
            <person name="Blanc-Mathieu R."/>
            <person name="Endo H."/>
            <person name="Kuwata A."/>
            <person name="Ogata H."/>
        </authorList>
    </citation>
    <scope>NUCLEOTIDE SEQUENCE [LARGE SCALE GENOMIC DNA]</scope>
    <source>
        <strain evidence="3">NIES 3701</strain>
    </source>
</reference>
<keyword evidence="1" id="KW-0812">Transmembrane</keyword>
<keyword evidence="1" id="KW-1133">Transmembrane helix</keyword>
<gene>
    <name evidence="2" type="ORF">TrST_g6493</name>
</gene>